<evidence type="ECO:0000313" key="2">
    <source>
        <dbReference type="Proteomes" id="UP000291084"/>
    </source>
</evidence>
<keyword evidence="2" id="KW-1185">Reference proteome</keyword>
<gene>
    <name evidence="1" type="primary">Vigan.10G105300</name>
    <name evidence="1" type="ORF">VIGAN_10105300</name>
</gene>
<protein>
    <submittedName>
        <fullName evidence="1">Uncharacterized protein</fullName>
    </submittedName>
</protein>
<dbReference type="AlphaFoldDB" id="A0A0S3T2Y9"/>
<organism evidence="1 2">
    <name type="scientific">Vigna angularis var. angularis</name>
    <dbReference type="NCBI Taxonomy" id="157739"/>
    <lineage>
        <taxon>Eukaryota</taxon>
        <taxon>Viridiplantae</taxon>
        <taxon>Streptophyta</taxon>
        <taxon>Embryophyta</taxon>
        <taxon>Tracheophyta</taxon>
        <taxon>Spermatophyta</taxon>
        <taxon>Magnoliopsida</taxon>
        <taxon>eudicotyledons</taxon>
        <taxon>Gunneridae</taxon>
        <taxon>Pentapetalae</taxon>
        <taxon>rosids</taxon>
        <taxon>fabids</taxon>
        <taxon>Fabales</taxon>
        <taxon>Fabaceae</taxon>
        <taxon>Papilionoideae</taxon>
        <taxon>50 kb inversion clade</taxon>
        <taxon>NPAAA clade</taxon>
        <taxon>indigoferoid/millettioid clade</taxon>
        <taxon>Phaseoleae</taxon>
        <taxon>Vigna</taxon>
    </lineage>
</organism>
<dbReference type="Proteomes" id="UP000291084">
    <property type="component" value="Chromosome 10"/>
</dbReference>
<sequence length="89" mass="10274">MSSLRQLPQPSHASMTLASPVFFIRPSHHWQGASRVGTLYCSRHISWTTTKFRRASSRCLRTLSLRSHSHTTEEDLFIGDQRLKTIHKL</sequence>
<dbReference type="EMBL" id="AP015043">
    <property type="protein sequence ID" value="BAT99593.1"/>
    <property type="molecule type" value="Genomic_DNA"/>
</dbReference>
<name>A0A0S3T2Y9_PHAAN</name>
<accession>A0A0S3T2Y9</accession>
<proteinExistence type="predicted"/>
<evidence type="ECO:0000313" key="1">
    <source>
        <dbReference type="EMBL" id="BAT99593.1"/>
    </source>
</evidence>
<reference evidence="1 2" key="1">
    <citation type="journal article" date="2015" name="Sci. Rep.">
        <title>The power of single molecule real-time sequencing technology in the de novo assembly of a eukaryotic genome.</title>
        <authorList>
            <person name="Sakai H."/>
            <person name="Naito K."/>
            <person name="Ogiso-Tanaka E."/>
            <person name="Takahashi Y."/>
            <person name="Iseki K."/>
            <person name="Muto C."/>
            <person name="Satou K."/>
            <person name="Teruya K."/>
            <person name="Shiroma A."/>
            <person name="Shimoji M."/>
            <person name="Hirano T."/>
            <person name="Itoh T."/>
            <person name="Kaga A."/>
            <person name="Tomooka N."/>
        </authorList>
    </citation>
    <scope>NUCLEOTIDE SEQUENCE [LARGE SCALE GENOMIC DNA]</scope>
    <source>
        <strain evidence="2">cv. Shumari</strain>
    </source>
</reference>